<dbReference type="Gene3D" id="3.40.190.170">
    <property type="entry name" value="Bacterial extracellular solute-binding protein, family 7"/>
    <property type="match status" value="1"/>
</dbReference>
<dbReference type="GO" id="GO:0055085">
    <property type="term" value="P:transmembrane transport"/>
    <property type="evidence" value="ECO:0007669"/>
    <property type="project" value="InterPro"/>
</dbReference>
<dbReference type="AlphaFoldDB" id="A0A933L708"/>
<dbReference type="Proteomes" id="UP000782610">
    <property type="component" value="Unassembled WGS sequence"/>
</dbReference>
<dbReference type="SUPFAM" id="SSF53850">
    <property type="entry name" value="Periplasmic binding protein-like II"/>
    <property type="match status" value="1"/>
</dbReference>
<dbReference type="EMBL" id="JACRAF010000069">
    <property type="protein sequence ID" value="MBI4924272.1"/>
    <property type="molecule type" value="Genomic_DNA"/>
</dbReference>
<comment type="caution">
    <text evidence="2">The sequence shown here is derived from an EMBL/GenBank/DDBJ whole genome shotgun (WGS) entry which is preliminary data.</text>
</comment>
<evidence type="ECO:0000256" key="1">
    <source>
        <dbReference type="ARBA" id="ARBA00022729"/>
    </source>
</evidence>
<keyword evidence="1" id="KW-0732">Signal</keyword>
<reference evidence="2" key="1">
    <citation type="submission" date="2020-07" db="EMBL/GenBank/DDBJ databases">
        <title>Huge and variable diversity of episymbiotic CPR bacteria and DPANN archaea in groundwater ecosystems.</title>
        <authorList>
            <person name="He C.Y."/>
            <person name="Keren R."/>
            <person name="Whittaker M."/>
            <person name="Farag I.F."/>
            <person name="Doudna J."/>
            <person name="Cate J.H.D."/>
            <person name="Banfield J.F."/>
        </authorList>
    </citation>
    <scope>NUCLEOTIDE SEQUENCE</scope>
    <source>
        <strain evidence="2">NC_groundwater_1586_Pr3_B-0.1um_66_15</strain>
    </source>
</reference>
<evidence type="ECO:0000313" key="2">
    <source>
        <dbReference type="EMBL" id="MBI4924272.1"/>
    </source>
</evidence>
<organism evidence="2 3">
    <name type="scientific">Devosia nanyangense</name>
    <dbReference type="NCBI Taxonomy" id="1228055"/>
    <lineage>
        <taxon>Bacteria</taxon>
        <taxon>Pseudomonadati</taxon>
        <taxon>Pseudomonadota</taxon>
        <taxon>Alphaproteobacteria</taxon>
        <taxon>Hyphomicrobiales</taxon>
        <taxon>Devosiaceae</taxon>
        <taxon>Devosia</taxon>
    </lineage>
</organism>
<dbReference type="PANTHER" id="PTHR33376">
    <property type="match status" value="1"/>
</dbReference>
<protein>
    <submittedName>
        <fullName evidence="2">TRAP transporter substrate-binding protein DctP</fullName>
    </submittedName>
</protein>
<name>A0A933L708_9HYPH</name>
<dbReference type="InterPro" id="IPR038404">
    <property type="entry name" value="TRAP_DctP_sf"/>
</dbReference>
<gene>
    <name evidence="2" type="primary">dctP</name>
    <name evidence="2" type="ORF">HY834_21250</name>
</gene>
<accession>A0A933L708</accession>
<evidence type="ECO:0000313" key="3">
    <source>
        <dbReference type="Proteomes" id="UP000782610"/>
    </source>
</evidence>
<dbReference type="NCBIfam" id="NF037995">
    <property type="entry name" value="TRAP_S1"/>
    <property type="match status" value="1"/>
</dbReference>
<sequence length="335" mass="35880">MTKALAWLATLALALLPVAAISAPITLKLAFFASDQSTLFRSTVQPFVDAVNAEGKGLVEIVVYSGGVLGREVAQQPQVALDGTADIAYLVPGYTPALFPDNEVLELPGLYRDEREASLVFTRLIARNALRGYDDYVVLGAYVTEPETFHGRQPIGSVNDLSGRTIRINNTMETAALEKLGALPIPLELSQIADALSSGEIDATVLATVPLADFGVKRIATNHFMLGLSGAPIALVMNRKVFEALPQAAQDLIAKYSGEWTAARYIEVYGSADAAVVAELEADARRTVVLPSPADLEQAHTAFQSVISDWLKTDPRNQGLLDMAQTELTGLRAAE</sequence>
<proteinExistence type="predicted"/>
<dbReference type="InterPro" id="IPR018389">
    <property type="entry name" value="DctP_fam"/>
</dbReference>
<dbReference type="PANTHER" id="PTHR33376:SF15">
    <property type="entry name" value="BLL6794 PROTEIN"/>
    <property type="match status" value="1"/>
</dbReference>
<dbReference type="Pfam" id="PF03480">
    <property type="entry name" value="DctP"/>
    <property type="match status" value="1"/>
</dbReference>